<accession>A0A2W5PSK0</accession>
<evidence type="ECO:0000313" key="1">
    <source>
        <dbReference type="EMBL" id="PZQ47697.1"/>
    </source>
</evidence>
<comment type="caution">
    <text evidence="1">The sequence shown here is derived from an EMBL/GenBank/DDBJ whole genome shotgun (WGS) entry which is preliminary data.</text>
</comment>
<name>A0A2W5PSK0_9BACT</name>
<dbReference type="Proteomes" id="UP000249417">
    <property type="component" value="Unassembled WGS sequence"/>
</dbReference>
<organism evidence="1 2">
    <name type="scientific">Micavibrio aeruginosavorus</name>
    <dbReference type="NCBI Taxonomy" id="349221"/>
    <lineage>
        <taxon>Bacteria</taxon>
        <taxon>Pseudomonadati</taxon>
        <taxon>Bdellovibrionota</taxon>
        <taxon>Bdellovibrionia</taxon>
        <taxon>Bdellovibrionales</taxon>
        <taxon>Pseudobdellovibrionaceae</taxon>
        <taxon>Micavibrio</taxon>
    </lineage>
</organism>
<reference evidence="1 2" key="1">
    <citation type="submission" date="2017-08" db="EMBL/GenBank/DDBJ databases">
        <title>Infants hospitalized years apart are colonized by the same room-sourced microbial strains.</title>
        <authorList>
            <person name="Brooks B."/>
            <person name="Olm M.R."/>
            <person name="Firek B.A."/>
            <person name="Baker R."/>
            <person name="Thomas B.C."/>
            <person name="Morowitz M.J."/>
            <person name="Banfield J.F."/>
        </authorList>
    </citation>
    <scope>NUCLEOTIDE SEQUENCE [LARGE SCALE GENOMIC DNA]</scope>
    <source>
        <strain evidence="1">S2_005_002_R2_29</strain>
    </source>
</reference>
<protein>
    <submittedName>
        <fullName evidence="1">Uncharacterized protein</fullName>
    </submittedName>
</protein>
<evidence type="ECO:0000313" key="2">
    <source>
        <dbReference type="Proteomes" id="UP000249417"/>
    </source>
</evidence>
<sequence>MKTQSKMTKEYEQRLQVFLDQLKAVERSKQDLYEIMDMVVFRDLETALMMATMQAQTTTGRHRRAAV</sequence>
<gene>
    <name evidence="1" type="ORF">DI551_02740</name>
</gene>
<proteinExistence type="predicted"/>
<dbReference type="EMBL" id="QFQB01000010">
    <property type="protein sequence ID" value="PZQ47697.1"/>
    <property type="molecule type" value="Genomic_DNA"/>
</dbReference>
<dbReference type="AlphaFoldDB" id="A0A2W5PSK0"/>